<comment type="caution">
    <text evidence="2">The sequence shown here is derived from an EMBL/GenBank/DDBJ whole genome shotgun (WGS) entry which is preliminary data.</text>
</comment>
<dbReference type="EC" id="2.3.-.-" evidence="2"/>
<reference evidence="3" key="1">
    <citation type="journal article" date="2019" name="Int. J. Syst. Evol. Microbiol.">
        <title>The Global Catalogue of Microorganisms (GCM) 10K type strain sequencing project: providing services to taxonomists for standard genome sequencing and annotation.</title>
        <authorList>
            <consortium name="The Broad Institute Genomics Platform"/>
            <consortium name="The Broad Institute Genome Sequencing Center for Infectious Disease"/>
            <person name="Wu L."/>
            <person name="Ma J."/>
        </authorList>
    </citation>
    <scope>NUCLEOTIDE SEQUENCE [LARGE SCALE GENOMIC DNA]</scope>
    <source>
        <strain evidence="3">CCM 8980</strain>
    </source>
</reference>
<keyword evidence="2" id="KW-0808">Transferase</keyword>
<sequence length="190" mass="21333">MTRFEKYHPLLSAHYTMDWLTMAKLKDVFALRNDPLVAAISGRERDSSIEATAHYVNQSMRLVMADRALLYGVTARDDRSFCGSFCLWNFSENKTQAQIRFEVLAAQASRPVMAEVLPRMLGFAFFELGVTQVYALLPETATADVALLKANHFTATSTGRTRTMPDGQSVPLLKLTLAADTVKNDPRYQF</sequence>
<proteinExistence type="predicted"/>
<dbReference type="Proteomes" id="UP001597196">
    <property type="component" value="Unassembled WGS sequence"/>
</dbReference>
<evidence type="ECO:0000313" key="3">
    <source>
        <dbReference type="Proteomes" id="UP001597196"/>
    </source>
</evidence>
<dbReference type="InterPro" id="IPR016181">
    <property type="entry name" value="Acyl_CoA_acyltransferase"/>
</dbReference>
<keyword evidence="2" id="KW-0012">Acyltransferase</keyword>
<dbReference type="GO" id="GO:0016746">
    <property type="term" value="F:acyltransferase activity"/>
    <property type="evidence" value="ECO:0007669"/>
    <property type="project" value="UniProtKB-KW"/>
</dbReference>
<dbReference type="RefSeq" id="WP_203626097.1">
    <property type="nucleotide sequence ID" value="NZ_BOLQ01000002.1"/>
</dbReference>
<evidence type="ECO:0000313" key="2">
    <source>
        <dbReference type="EMBL" id="MFD1429144.1"/>
    </source>
</evidence>
<dbReference type="SUPFAM" id="SSF55729">
    <property type="entry name" value="Acyl-CoA N-acyltransferases (Nat)"/>
    <property type="match status" value="1"/>
</dbReference>
<name>A0ABW4CGQ1_9LACO</name>
<dbReference type="Gene3D" id="3.40.630.30">
    <property type="match status" value="1"/>
</dbReference>
<keyword evidence="3" id="KW-1185">Reference proteome</keyword>
<organism evidence="2 3">
    <name type="scientific">Lacticaseibacillus mingshuiensis</name>
    <dbReference type="NCBI Taxonomy" id="2799574"/>
    <lineage>
        <taxon>Bacteria</taxon>
        <taxon>Bacillati</taxon>
        <taxon>Bacillota</taxon>
        <taxon>Bacilli</taxon>
        <taxon>Lactobacillales</taxon>
        <taxon>Lactobacillaceae</taxon>
        <taxon>Lacticaseibacillus</taxon>
    </lineage>
</organism>
<feature type="domain" description="N-acetyltransferase" evidence="1">
    <location>
        <begin position="21"/>
        <end position="153"/>
    </location>
</feature>
<dbReference type="EMBL" id="JBHTOC010000003">
    <property type="protein sequence ID" value="MFD1429144.1"/>
    <property type="molecule type" value="Genomic_DNA"/>
</dbReference>
<dbReference type="InterPro" id="IPR000182">
    <property type="entry name" value="GNAT_dom"/>
</dbReference>
<gene>
    <name evidence="2" type="ORF">ACFQ4P_02625</name>
</gene>
<dbReference type="Pfam" id="PF13302">
    <property type="entry name" value="Acetyltransf_3"/>
    <property type="match status" value="1"/>
</dbReference>
<evidence type="ECO:0000259" key="1">
    <source>
        <dbReference type="Pfam" id="PF13302"/>
    </source>
</evidence>
<accession>A0ABW4CGQ1</accession>
<protein>
    <submittedName>
        <fullName evidence="2">GNAT family N-acetyltransferase</fullName>
        <ecNumber evidence="2">2.3.-.-</ecNumber>
    </submittedName>
</protein>